<accession>A0ACC2UM31</accession>
<dbReference type="EMBL" id="QTSX02000184">
    <property type="protein sequence ID" value="KAJ9087888.1"/>
    <property type="molecule type" value="Genomic_DNA"/>
</dbReference>
<gene>
    <name evidence="1" type="ORF">DSO57_1028732</name>
</gene>
<name>A0ACC2UM31_9FUNG</name>
<protein>
    <submittedName>
        <fullName evidence="1">Uncharacterized protein</fullName>
    </submittedName>
</protein>
<comment type="caution">
    <text evidence="1">The sequence shown here is derived from an EMBL/GenBank/DDBJ whole genome shotgun (WGS) entry which is preliminary data.</text>
</comment>
<keyword evidence="2" id="KW-1185">Reference proteome</keyword>
<dbReference type="Proteomes" id="UP001165960">
    <property type="component" value="Unassembled WGS sequence"/>
</dbReference>
<reference evidence="1" key="1">
    <citation type="submission" date="2022-04" db="EMBL/GenBank/DDBJ databases">
        <title>Genome of the entomopathogenic fungus Entomophthora muscae.</title>
        <authorList>
            <person name="Elya C."/>
            <person name="Lovett B.R."/>
            <person name="Lee E."/>
            <person name="Macias A.M."/>
            <person name="Hajek A.E."/>
            <person name="De Bivort B.L."/>
            <person name="Kasson M.T."/>
            <person name="De Fine Licht H.H."/>
            <person name="Stajich J.E."/>
        </authorList>
    </citation>
    <scope>NUCLEOTIDE SEQUENCE</scope>
    <source>
        <strain evidence="1">Berkeley</strain>
    </source>
</reference>
<sequence length="111" mass="12289">MVQGTPEYKVDSIINHCYHYGKPNLVLCKGYSVKESSWEPLSNLTNCPEILIPYIQAHPELGSGGENFNSCLPFKTPGYVVTAPPSFKFLICVHTGLLFPPFPPGSFPNFI</sequence>
<evidence type="ECO:0000313" key="2">
    <source>
        <dbReference type="Proteomes" id="UP001165960"/>
    </source>
</evidence>
<organism evidence="1 2">
    <name type="scientific">Entomophthora muscae</name>
    <dbReference type="NCBI Taxonomy" id="34485"/>
    <lineage>
        <taxon>Eukaryota</taxon>
        <taxon>Fungi</taxon>
        <taxon>Fungi incertae sedis</taxon>
        <taxon>Zoopagomycota</taxon>
        <taxon>Entomophthoromycotina</taxon>
        <taxon>Entomophthoromycetes</taxon>
        <taxon>Entomophthorales</taxon>
        <taxon>Entomophthoraceae</taxon>
        <taxon>Entomophthora</taxon>
    </lineage>
</organism>
<proteinExistence type="predicted"/>
<evidence type="ECO:0000313" key="1">
    <source>
        <dbReference type="EMBL" id="KAJ9087888.1"/>
    </source>
</evidence>